<evidence type="ECO:0000256" key="1">
    <source>
        <dbReference type="SAM" id="MobiDB-lite"/>
    </source>
</evidence>
<dbReference type="GO" id="GO:0004521">
    <property type="term" value="F:RNA endonuclease activity"/>
    <property type="evidence" value="ECO:0007669"/>
    <property type="project" value="TreeGrafter"/>
</dbReference>
<dbReference type="Proteomes" id="UP000029736">
    <property type="component" value="Unassembled WGS sequence"/>
</dbReference>
<dbReference type="SUPFAM" id="SSF56281">
    <property type="entry name" value="Metallo-hydrolase/oxidoreductase"/>
    <property type="match status" value="1"/>
</dbReference>
<feature type="region of interest" description="Disordered" evidence="1">
    <location>
        <begin position="324"/>
        <end position="343"/>
    </location>
</feature>
<dbReference type="Gene3D" id="3.60.15.10">
    <property type="entry name" value="Ribonuclease Z/Hydroxyacylglutathione hydrolase-like"/>
    <property type="match status" value="1"/>
</dbReference>
<reference evidence="2 3" key="1">
    <citation type="journal article" date="2014" name="Int. J. Syst. Evol. Microbiol.">
        <title>Phaeodactylibacter xiamenensis gen. nov., sp. nov., a member of the family Saprospiraceae isolated from the marine alga Phaeodactylum tricornutum.</title>
        <authorList>
            <person name="Chen Z.Jr."/>
            <person name="Lei X."/>
            <person name="Lai Q."/>
            <person name="Li Y."/>
            <person name="Zhang B."/>
            <person name="Zhang J."/>
            <person name="Zhang H."/>
            <person name="Yang L."/>
            <person name="Zheng W."/>
            <person name="Tian Y."/>
            <person name="Yu Z."/>
            <person name="Xu H.Jr."/>
            <person name="Zheng T."/>
        </authorList>
    </citation>
    <scope>NUCLEOTIDE SEQUENCE [LARGE SCALE GENOMIC DNA]</scope>
    <source>
        <strain evidence="2 3">KD52</strain>
    </source>
</reference>
<dbReference type="OrthoDB" id="9803916at2"/>
<dbReference type="STRING" id="1524460.IX84_04350"/>
<name>A0A098SDF1_9BACT</name>
<dbReference type="InterPro" id="IPR050698">
    <property type="entry name" value="MBL"/>
</dbReference>
<proteinExistence type="predicted"/>
<evidence type="ECO:0000313" key="3">
    <source>
        <dbReference type="Proteomes" id="UP000029736"/>
    </source>
</evidence>
<dbReference type="PANTHER" id="PTHR11203">
    <property type="entry name" value="CLEAVAGE AND POLYADENYLATION SPECIFICITY FACTOR FAMILY MEMBER"/>
    <property type="match status" value="1"/>
</dbReference>
<dbReference type="PANTHER" id="PTHR11203:SF49">
    <property type="entry name" value="BLL1145 PROTEIN"/>
    <property type="match status" value="1"/>
</dbReference>
<accession>A0A098SDF1</accession>
<protein>
    <submittedName>
        <fullName evidence="2">mRNA 3'-end processing factor</fullName>
    </submittedName>
</protein>
<evidence type="ECO:0000313" key="2">
    <source>
        <dbReference type="EMBL" id="KGE89022.1"/>
    </source>
</evidence>
<dbReference type="InterPro" id="IPR036866">
    <property type="entry name" value="RibonucZ/Hydroxyglut_hydro"/>
</dbReference>
<keyword evidence="3" id="KW-1185">Reference proteome</keyword>
<gene>
    <name evidence="2" type="ORF">IX84_04350</name>
</gene>
<dbReference type="AlphaFoldDB" id="A0A098SDF1"/>
<dbReference type="EMBL" id="JPOS01000012">
    <property type="protein sequence ID" value="KGE89022.1"/>
    <property type="molecule type" value="Genomic_DNA"/>
</dbReference>
<dbReference type="InterPro" id="IPR026360">
    <property type="entry name" value="Xnuc_lig_assoc"/>
</dbReference>
<dbReference type="NCBIfam" id="TIGR04122">
    <property type="entry name" value="Xnuc_lig_assoc"/>
    <property type="match status" value="1"/>
</dbReference>
<organism evidence="2 3">
    <name type="scientific">Phaeodactylibacter xiamenensis</name>
    <dbReference type="NCBI Taxonomy" id="1524460"/>
    <lineage>
        <taxon>Bacteria</taxon>
        <taxon>Pseudomonadati</taxon>
        <taxon>Bacteroidota</taxon>
        <taxon>Saprospiria</taxon>
        <taxon>Saprospirales</taxon>
        <taxon>Haliscomenobacteraceae</taxon>
        <taxon>Phaeodactylibacter</taxon>
    </lineage>
</organism>
<dbReference type="RefSeq" id="WP_044216804.1">
    <property type="nucleotide sequence ID" value="NZ_CAKZLC010000307.1"/>
</dbReference>
<comment type="caution">
    <text evidence="2">The sequence shown here is derived from an EMBL/GenBank/DDBJ whole genome shotgun (WGS) entry which is preliminary data.</text>
</comment>
<sequence>MALLEFTNKGIYCPPADVYIDPWRPVSKALITHGHADHSRWGHQHYLCTEAAAPVIRYRLGNINLSTVQFGEATTINGVKFSFHPAGHIVGSAQIRVEHKGEVWVASGDYKVAPDGLSEPFEPVRCHTFITESTFGLPVYRWKPQDTVFEEINDWWRQNRDQGKVSVLAAYALGKAQRLLHGIDAEIGPIFTHGAIEKTTQVMRKQGIRLPETRRITQQYKSKDFEGSLVLATPSATGSNWMRRFKSASVGIASGWMALRGTRRRRAADRGFVLSDHADWNELNDAIKATGAERVAVTHGYTNLFARWLREECGLDAWEAATEYEGESLDKDDAEDMENEKDA</sequence>